<dbReference type="Pfam" id="PF00892">
    <property type="entry name" value="EamA"/>
    <property type="match status" value="2"/>
</dbReference>
<feature type="transmembrane region" description="Helical" evidence="5">
    <location>
        <begin position="180"/>
        <end position="202"/>
    </location>
</feature>
<evidence type="ECO:0000256" key="4">
    <source>
        <dbReference type="ARBA" id="ARBA00023136"/>
    </source>
</evidence>
<evidence type="ECO:0000313" key="8">
    <source>
        <dbReference type="Proteomes" id="UP001169862"/>
    </source>
</evidence>
<feature type="transmembrane region" description="Helical" evidence="5">
    <location>
        <begin position="237"/>
        <end position="256"/>
    </location>
</feature>
<dbReference type="RefSeq" id="WP_075178921.1">
    <property type="nucleotide sequence ID" value="NZ_JAUOPG010000001.1"/>
</dbReference>
<feature type="transmembrane region" description="Helical" evidence="5">
    <location>
        <begin position="262"/>
        <end position="279"/>
    </location>
</feature>
<evidence type="ECO:0000256" key="5">
    <source>
        <dbReference type="SAM" id="Phobius"/>
    </source>
</evidence>
<dbReference type="InterPro" id="IPR000620">
    <property type="entry name" value="EamA_dom"/>
</dbReference>
<dbReference type="AlphaFoldDB" id="A0AAW7XDL1"/>
<keyword evidence="3 5" id="KW-1133">Transmembrane helix</keyword>
<comment type="subcellular location">
    <subcellularLocation>
        <location evidence="1">Membrane</location>
        <topology evidence="1">Multi-pass membrane protein</topology>
    </subcellularLocation>
</comment>
<protein>
    <submittedName>
        <fullName evidence="7">DMT family transporter</fullName>
    </submittedName>
</protein>
<dbReference type="PANTHER" id="PTHR22911:SF6">
    <property type="entry name" value="SOLUTE CARRIER FAMILY 35 MEMBER G1"/>
    <property type="match status" value="1"/>
</dbReference>
<organism evidence="7 8">
    <name type="scientific">Neptunomonas phycophila</name>
    <dbReference type="NCBI Taxonomy" id="1572645"/>
    <lineage>
        <taxon>Bacteria</taxon>
        <taxon>Pseudomonadati</taxon>
        <taxon>Pseudomonadota</taxon>
        <taxon>Gammaproteobacteria</taxon>
        <taxon>Oceanospirillales</taxon>
        <taxon>Oceanospirillaceae</taxon>
        <taxon>Neptunomonas</taxon>
    </lineage>
</organism>
<evidence type="ECO:0000256" key="2">
    <source>
        <dbReference type="ARBA" id="ARBA00022692"/>
    </source>
</evidence>
<dbReference type="InterPro" id="IPR037185">
    <property type="entry name" value="EmrE-like"/>
</dbReference>
<sequence length="286" mass="31857">MMLDKRLLTGALLILGSELFLVLSGMVIKQISGDLPTEVIVFFRNAFGLVLLIPWFLKHGNQAIRTQLLRYHFMRAAVGVSAMSCLYYAWGHLPLAQAALLKQTSPFFVPFFAFWWLNERINRYAIYAILIGFVGVYIVLNPHGSDFNLAVLVAVLGAMLGALAKVTVRRMVLSESPQRIVFYFALFSTMLAAVPAAIVWVMPNTHQFIWLLVLAMTSTAAQLMLSKGYAYAPAGQLGPFTYGSILFATLFGWWIWDESVAIHTWLGVILIVIAGFVAMQSRAKTL</sequence>
<name>A0AAW7XDL1_9GAMM</name>
<feature type="transmembrane region" description="Helical" evidence="5">
    <location>
        <begin position="7"/>
        <end position="28"/>
    </location>
</feature>
<dbReference type="GO" id="GO:0016020">
    <property type="term" value="C:membrane"/>
    <property type="evidence" value="ECO:0007669"/>
    <property type="project" value="UniProtKB-SubCell"/>
</dbReference>
<keyword evidence="2 5" id="KW-0812">Transmembrane</keyword>
<dbReference type="PANTHER" id="PTHR22911">
    <property type="entry name" value="ACYL-MALONYL CONDENSING ENZYME-RELATED"/>
    <property type="match status" value="1"/>
</dbReference>
<keyword evidence="4 5" id="KW-0472">Membrane</keyword>
<feature type="transmembrane region" description="Helical" evidence="5">
    <location>
        <begin position="69"/>
        <end position="90"/>
    </location>
</feature>
<evidence type="ECO:0000256" key="1">
    <source>
        <dbReference type="ARBA" id="ARBA00004141"/>
    </source>
</evidence>
<evidence type="ECO:0000313" key="7">
    <source>
        <dbReference type="EMBL" id="MDO6452323.1"/>
    </source>
</evidence>
<feature type="transmembrane region" description="Helical" evidence="5">
    <location>
        <begin position="208"/>
        <end position="225"/>
    </location>
</feature>
<feature type="transmembrane region" description="Helical" evidence="5">
    <location>
        <begin position="96"/>
        <end position="117"/>
    </location>
</feature>
<evidence type="ECO:0000256" key="3">
    <source>
        <dbReference type="ARBA" id="ARBA00022989"/>
    </source>
</evidence>
<reference evidence="7" key="1">
    <citation type="submission" date="2023-07" db="EMBL/GenBank/DDBJ databases">
        <title>Genome content predicts the carbon catabolic preferences of heterotrophic bacteria.</title>
        <authorList>
            <person name="Gralka M."/>
        </authorList>
    </citation>
    <scope>NUCLEOTIDE SEQUENCE</scope>
    <source>
        <strain evidence="7">I2M16</strain>
    </source>
</reference>
<proteinExistence type="predicted"/>
<evidence type="ECO:0000259" key="6">
    <source>
        <dbReference type="Pfam" id="PF00892"/>
    </source>
</evidence>
<gene>
    <name evidence="7" type="ORF">Q4490_01990</name>
</gene>
<dbReference type="EMBL" id="JAUOPG010000001">
    <property type="protein sequence ID" value="MDO6452323.1"/>
    <property type="molecule type" value="Genomic_DNA"/>
</dbReference>
<feature type="domain" description="EamA" evidence="6">
    <location>
        <begin position="149"/>
        <end position="277"/>
    </location>
</feature>
<dbReference type="SUPFAM" id="SSF103481">
    <property type="entry name" value="Multidrug resistance efflux transporter EmrE"/>
    <property type="match status" value="2"/>
</dbReference>
<accession>A0AAW7XDL1</accession>
<feature type="transmembrane region" description="Helical" evidence="5">
    <location>
        <begin position="40"/>
        <end position="57"/>
    </location>
</feature>
<feature type="transmembrane region" description="Helical" evidence="5">
    <location>
        <begin position="147"/>
        <end position="168"/>
    </location>
</feature>
<feature type="domain" description="EamA" evidence="6">
    <location>
        <begin position="9"/>
        <end position="140"/>
    </location>
</feature>
<feature type="transmembrane region" description="Helical" evidence="5">
    <location>
        <begin position="124"/>
        <end position="141"/>
    </location>
</feature>
<comment type="caution">
    <text evidence="7">The sequence shown here is derived from an EMBL/GenBank/DDBJ whole genome shotgun (WGS) entry which is preliminary data.</text>
</comment>
<dbReference type="Proteomes" id="UP001169862">
    <property type="component" value="Unassembled WGS sequence"/>
</dbReference>